<dbReference type="AlphaFoldDB" id="A0A8H8RF21"/>
<organism evidence="8 9">
    <name type="scientific">Lachnellula occidentalis</name>
    <dbReference type="NCBI Taxonomy" id="215460"/>
    <lineage>
        <taxon>Eukaryota</taxon>
        <taxon>Fungi</taxon>
        <taxon>Dikarya</taxon>
        <taxon>Ascomycota</taxon>
        <taxon>Pezizomycotina</taxon>
        <taxon>Leotiomycetes</taxon>
        <taxon>Helotiales</taxon>
        <taxon>Lachnaceae</taxon>
        <taxon>Lachnellula</taxon>
    </lineage>
</organism>
<feature type="domain" description="Gfo/Idh/MocA-like oxidoreductase N-terminal" evidence="6">
    <location>
        <begin position="27"/>
        <end position="135"/>
    </location>
</feature>
<evidence type="ECO:0000256" key="2">
    <source>
        <dbReference type="ARBA" id="ARBA00023002"/>
    </source>
</evidence>
<evidence type="ECO:0000259" key="6">
    <source>
        <dbReference type="Pfam" id="PF01408"/>
    </source>
</evidence>
<dbReference type="InterPro" id="IPR000683">
    <property type="entry name" value="Gfo/Idh/MocA-like_OxRdtase_N"/>
</dbReference>
<dbReference type="SUPFAM" id="SSF51735">
    <property type="entry name" value="NAD(P)-binding Rossmann-fold domains"/>
    <property type="match status" value="1"/>
</dbReference>
<dbReference type="Pfam" id="PF01408">
    <property type="entry name" value="GFO_IDH_MocA"/>
    <property type="match status" value="1"/>
</dbReference>
<dbReference type="GO" id="GO:0000166">
    <property type="term" value="F:nucleotide binding"/>
    <property type="evidence" value="ECO:0007669"/>
    <property type="project" value="InterPro"/>
</dbReference>
<name>A0A8H8RF21_9HELO</name>
<evidence type="ECO:0000256" key="1">
    <source>
        <dbReference type="ARBA" id="ARBA00010928"/>
    </source>
</evidence>
<dbReference type="OrthoDB" id="6417021at2759"/>
<keyword evidence="9" id="KW-1185">Reference proteome</keyword>
<dbReference type="PANTHER" id="PTHR22604">
    <property type="entry name" value="OXIDOREDUCTASES"/>
    <property type="match status" value="1"/>
</dbReference>
<dbReference type="EMBL" id="QGMI01001213">
    <property type="protein sequence ID" value="TVY34182.1"/>
    <property type="molecule type" value="Genomic_DNA"/>
</dbReference>
<dbReference type="Gene3D" id="3.30.360.10">
    <property type="entry name" value="Dihydrodipicolinate Reductase, domain 2"/>
    <property type="match status" value="1"/>
</dbReference>
<accession>A0A8H8RF21</accession>
<comment type="catalytic activity">
    <reaction evidence="5">
        <text>D-xylose + NADP(+) = D-xylono-1,5-lactone + NADPH + H(+)</text>
        <dbReference type="Rhea" id="RHEA:22000"/>
        <dbReference type="ChEBI" id="CHEBI:15378"/>
        <dbReference type="ChEBI" id="CHEBI:15867"/>
        <dbReference type="ChEBI" id="CHEBI:53455"/>
        <dbReference type="ChEBI" id="CHEBI:57783"/>
        <dbReference type="ChEBI" id="CHEBI:58349"/>
        <dbReference type="EC" id="1.1.1.179"/>
    </reaction>
</comment>
<evidence type="ECO:0000256" key="3">
    <source>
        <dbReference type="ARBA" id="ARBA00038984"/>
    </source>
</evidence>
<dbReference type="Proteomes" id="UP000443090">
    <property type="component" value="Unassembled WGS sequence"/>
</dbReference>
<dbReference type="SUPFAM" id="SSF55347">
    <property type="entry name" value="Glyceraldehyde-3-phosphate dehydrogenase-like, C-terminal domain"/>
    <property type="match status" value="1"/>
</dbReference>
<proteinExistence type="inferred from homology"/>
<evidence type="ECO:0000313" key="9">
    <source>
        <dbReference type="Proteomes" id="UP000443090"/>
    </source>
</evidence>
<dbReference type="Pfam" id="PF22725">
    <property type="entry name" value="GFO_IDH_MocA_C3"/>
    <property type="match status" value="1"/>
</dbReference>
<dbReference type="InterPro" id="IPR050984">
    <property type="entry name" value="Gfo/Idh/MocA_domain"/>
</dbReference>
<dbReference type="InterPro" id="IPR055170">
    <property type="entry name" value="GFO_IDH_MocA-like_dom"/>
</dbReference>
<evidence type="ECO:0000256" key="5">
    <source>
        <dbReference type="ARBA" id="ARBA00049233"/>
    </source>
</evidence>
<feature type="domain" description="GFO/IDH/MocA-like oxidoreductase" evidence="7">
    <location>
        <begin position="183"/>
        <end position="260"/>
    </location>
</feature>
<keyword evidence="2" id="KW-0560">Oxidoreductase</keyword>
<dbReference type="EC" id="1.1.1.179" evidence="3"/>
<reference evidence="8 9" key="1">
    <citation type="submission" date="2018-05" db="EMBL/GenBank/DDBJ databases">
        <title>Genome sequencing and assembly of the regulated plant pathogen Lachnellula willkommii and related sister species for the development of diagnostic species identification markers.</title>
        <authorList>
            <person name="Giroux E."/>
            <person name="Bilodeau G."/>
        </authorList>
    </citation>
    <scope>NUCLEOTIDE SEQUENCE [LARGE SCALE GENOMIC DNA]</scope>
    <source>
        <strain evidence="8 9">CBS 160.35</strain>
    </source>
</reference>
<comment type="similarity">
    <text evidence="1">Belongs to the Gfo/Idh/MocA family.</text>
</comment>
<evidence type="ECO:0000256" key="4">
    <source>
        <dbReference type="ARBA" id="ARBA00042988"/>
    </source>
</evidence>
<evidence type="ECO:0000313" key="8">
    <source>
        <dbReference type="EMBL" id="TVY34182.1"/>
    </source>
</evidence>
<comment type="caution">
    <text evidence="8">The sequence shown here is derived from an EMBL/GenBank/DDBJ whole genome shotgun (WGS) entry which is preliminary data.</text>
</comment>
<sequence length="417" mass="46298">MGAFLSLLVRCWTVDHPPEPPKSRSAIRIGILGTGWIASRALITPAKSHPDVIIAAVASRDKTRAEAYARKFSIPIARLIRSSAVDMLDDPAIDAIYNPLPNSEHCEWSMRALKAGKHVLLEKPCVSNSLEAETLFGYHSSLPTPRPVLLEAIHPRFHPAWSKFLSLISGPHVEKADVVFNAPAGFFKEGDIRWRYDLSGGALMDIGSYTVSCLRDVFGAEPVGVESAVARPAKWGDVEEGFKAGFRFPNGGVGFIDADINKTSFWGLPGVSIPRVVVQQKEMEVEVEDAIEGEVQTRKRTVTIWGFPGAMYHHSIEVVDVNVRKRASDGEVLRRWTKKETKKAYVWEGRGVESGKEGEPYWSTYRYMLEQFVNRIKGRDGSGVWIDGEYSINQMKAIDAAFEKAGVPIRPTSSFKI</sequence>
<gene>
    <name evidence="8" type="ORF">LOCC1_G008794</name>
</gene>
<protein>
    <recommendedName>
        <fullName evidence="3">D-xylose 1-dehydrogenase (NADP(+), D-xylono-1,5-lactone-forming)</fullName>
        <ecNumber evidence="3">1.1.1.179</ecNumber>
    </recommendedName>
    <alternativeName>
        <fullName evidence="4">D-xylose-NADP dehydrogenase</fullName>
    </alternativeName>
</protein>
<dbReference type="Gene3D" id="3.40.50.720">
    <property type="entry name" value="NAD(P)-binding Rossmann-like Domain"/>
    <property type="match status" value="1"/>
</dbReference>
<dbReference type="GO" id="GO:0047837">
    <property type="term" value="F:D-xylose 1-dehydrogenase (NADP+) activity"/>
    <property type="evidence" value="ECO:0007669"/>
    <property type="project" value="UniProtKB-EC"/>
</dbReference>
<evidence type="ECO:0000259" key="7">
    <source>
        <dbReference type="Pfam" id="PF22725"/>
    </source>
</evidence>
<dbReference type="InterPro" id="IPR036291">
    <property type="entry name" value="NAD(P)-bd_dom_sf"/>
</dbReference>
<dbReference type="PANTHER" id="PTHR22604:SF105">
    <property type="entry name" value="TRANS-1,2-DIHYDROBENZENE-1,2-DIOL DEHYDROGENASE"/>
    <property type="match status" value="1"/>
</dbReference>